<dbReference type="NCBIfam" id="NF006619">
    <property type="entry name" value="PRK09186.1"/>
    <property type="match status" value="1"/>
</dbReference>
<dbReference type="InterPro" id="IPR002347">
    <property type="entry name" value="SDR_fam"/>
</dbReference>
<dbReference type="Proteomes" id="UP000824366">
    <property type="component" value="Chromosome"/>
</dbReference>
<evidence type="ECO:0000313" key="3">
    <source>
        <dbReference type="EMBL" id="BCO29307.1"/>
    </source>
</evidence>
<dbReference type="PANTHER" id="PTHR42760">
    <property type="entry name" value="SHORT-CHAIN DEHYDROGENASES/REDUCTASES FAMILY MEMBER"/>
    <property type="match status" value="1"/>
</dbReference>
<protein>
    <submittedName>
        <fullName evidence="3">NAD-dependent glycerol dehydrogenase</fullName>
    </submittedName>
</protein>
<evidence type="ECO:0000313" key="4">
    <source>
        <dbReference type="Proteomes" id="UP000824366"/>
    </source>
</evidence>
<dbReference type="Pfam" id="PF13561">
    <property type="entry name" value="adh_short_C2"/>
    <property type="match status" value="1"/>
</dbReference>
<comment type="similarity">
    <text evidence="1">Belongs to the short-chain dehydrogenases/reductases (SDR) family.</text>
</comment>
<dbReference type="PANTHER" id="PTHR42760:SF133">
    <property type="entry name" value="3-OXOACYL-[ACYL-CARRIER-PROTEIN] REDUCTASE"/>
    <property type="match status" value="1"/>
</dbReference>
<gene>
    <name evidence="3" type="ORF">MIZ03_4222</name>
</gene>
<evidence type="ECO:0000256" key="2">
    <source>
        <dbReference type="ARBA" id="ARBA00023002"/>
    </source>
</evidence>
<dbReference type="PRINTS" id="PR00081">
    <property type="entry name" value="GDHRDH"/>
</dbReference>
<accession>A0ABN6DBA6</accession>
<proteinExistence type="inferred from homology"/>
<keyword evidence="4" id="KW-1185">Reference proteome</keyword>
<sequence>MQLADKVIVVTGGAGFLGAKFCAAIAEQGGIAVVADVDAATAERVAVQITATCPGRAEAVVLDITSAASINALIRDLQQKHGRIDALVNNAYPRNREYGKKLEEVTYDSFCENVGLHLGGYFLTAQQFSLYFRQHGGGNIINMSSIYGTMTPRFEVYADTPMTMPVEYAAIKSAINQLTRYFAQYFKGDGIRVNSLSPGGILDGQPEPFLRKYNIHCSSKGMLDPQDVCGSLMYLLSDASLYVTGHNLLVDDGFSL</sequence>
<dbReference type="PRINTS" id="PR00080">
    <property type="entry name" value="SDRFAMILY"/>
</dbReference>
<dbReference type="SUPFAM" id="SSF51735">
    <property type="entry name" value="NAD(P)-binding Rossmann-fold domains"/>
    <property type="match status" value="1"/>
</dbReference>
<organism evidence="3 4">
    <name type="scientific">Rhodoferax lithotrophicus</name>
    <dbReference type="NCBI Taxonomy" id="2798804"/>
    <lineage>
        <taxon>Bacteria</taxon>
        <taxon>Pseudomonadati</taxon>
        <taxon>Pseudomonadota</taxon>
        <taxon>Betaproteobacteria</taxon>
        <taxon>Burkholderiales</taxon>
        <taxon>Comamonadaceae</taxon>
        <taxon>Rhodoferax</taxon>
    </lineage>
</organism>
<dbReference type="RefSeq" id="WP_223905241.1">
    <property type="nucleotide sequence ID" value="NZ_AP024238.1"/>
</dbReference>
<dbReference type="EMBL" id="AP024238">
    <property type="protein sequence ID" value="BCO29307.1"/>
    <property type="molecule type" value="Genomic_DNA"/>
</dbReference>
<keyword evidence="2" id="KW-0560">Oxidoreductase</keyword>
<evidence type="ECO:0000256" key="1">
    <source>
        <dbReference type="ARBA" id="ARBA00006484"/>
    </source>
</evidence>
<dbReference type="InterPro" id="IPR036291">
    <property type="entry name" value="NAD(P)-bd_dom_sf"/>
</dbReference>
<dbReference type="Gene3D" id="3.40.50.720">
    <property type="entry name" value="NAD(P)-binding Rossmann-like Domain"/>
    <property type="match status" value="1"/>
</dbReference>
<name>A0ABN6DBA6_9BURK</name>
<reference evidence="3 4" key="1">
    <citation type="journal article" date="2021" name="Microbiol. Spectr.">
        <title>A Single Bacterium Capable of Oxidation and Reduction of Iron at Circumneutral pH.</title>
        <authorList>
            <person name="Kato S."/>
            <person name="Ohkuma M."/>
        </authorList>
    </citation>
    <scope>NUCLEOTIDE SEQUENCE [LARGE SCALE GENOMIC DNA]</scope>
    <source>
        <strain evidence="3 4">MIZ03</strain>
    </source>
</reference>